<dbReference type="InterPro" id="IPR051673">
    <property type="entry name" value="SSDNA_exonuclease_RecJ"/>
</dbReference>
<dbReference type="InterPro" id="IPR003156">
    <property type="entry name" value="DHHA1_dom"/>
</dbReference>
<dbReference type="GO" id="GO:0006310">
    <property type="term" value="P:DNA recombination"/>
    <property type="evidence" value="ECO:0007669"/>
    <property type="project" value="InterPro"/>
</dbReference>
<gene>
    <name evidence="10" type="ORF">PSAB_18140</name>
</gene>
<dbReference type="Gene3D" id="3.90.1640.30">
    <property type="match status" value="1"/>
</dbReference>
<protein>
    <recommendedName>
        <fullName evidence="2">Single-stranded-DNA-specific exonuclease RecJ</fullName>
    </recommendedName>
</protein>
<evidence type="ECO:0000313" key="11">
    <source>
        <dbReference type="Proteomes" id="UP000019772"/>
    </source>
</evidence>
<dbReference type="OrthoDB" id="9809852at2"/>
<feature type="domain" description="DHHA1" evidence="7">
    <location>
        <begin position="348"/>
        <end position="443"/>
    </location>
</feature>
<dbReference type="PANTHER" id="PTHR30255:SF2">
    <property type="entry name" value="SINGLE-STRANDED-DNA-SPECIFIC EXONUCLEASE RECJ"/>
    <property type="match status" value="1"/>
</dbReference>
<dbReference type="HOGENOM" id="CLU_009736_4_1_9"/>
<feature type="domain" description="RecJ OB" evidence="9">
    <location>
        <begin position="458"/>
        <end position="563"/>
    </location>
</feature>
<keyword evidence="3" id="KW-0540">Nuclease</keyword>
<dbReference type="GO" id="GO:0006281">
    <property type="term" value="P:DNA repair"/>
    <property type="evidence" value="ECO:0007669"/>
    <property type="project" value="InterPro"/>
</dbReference>
<evidence type="ECO:0000259" key="8">
    <source>
        <dbReference type="Pfam" id="PF10141"/>
    </source>
</evidence>
<dbReference type="Pfam" id="PF01368">
    <property type="entry name" value="DHH"/>
    <property type="match status" value="1"/>
</dbReference>
<dbReference type="Gene3D" id="3.10.310.30">
    <property type="match status" value="1"/>
</dbReference>
<proteinExistence type="inferred from homology"/>
<feature type="domain" description="DDH" evidence="6">
    <location>
        <begin position="82"/>
        <end position="227"/>
    </location>
</feature>
<dbReference type="AlphaFoldDB" id="X4ZMQ0"/>
<evidence type="ECO:0000256" key="2">
    <source>
        <dbReference type="ARBA" id="ARBA00019841"/>
    </source>
</evidence>
<dbReference type="EMBL" id="CP004078">
    <property type="protein sequence ID" value="AHV98522.1"/>
    <property type="molecule type" value="Genomic_DNA"/>
</dbReference>
<dbReference type="InterPro" id="IPR041122">
    <property type="entry name" value="RecJ_OB"/>
</dbReference>
<dbReference type="InterPro" id="IPR018779">
    <property type="entry name" value="RecJ_C"/>
</dbReference>
<feature type="domain" description="Single-stranded-DNA-specific exonuclease RecJ C-terminal" evidence="8">
    <location>
        <begin position="570"/>
        <end position="795"/>
    </location>
</feature>
<evidence type="ECO:0000313" key="10">
    <source>
        <dbReference type="EMBL" id="AHV98522.1"/>
    </source>
</evidence>
<dbReference type="InterPro" id="IPR038763">
    <property type="entry name" value="DHH_sf"/>
</dbReference>
<keyword evidence="5 10" id="KW-0269">Exonuclease</keyword>
<reference evidence="10 11" key="1">
    <citation type="journal article" date="2014" name="PLoS Genet.">
        <title>Comparative Genomic Analysis of N2-Fixing and Non-N2-Fixing Paenibacillus spp.: Organization, Evolution and Expression of the Nitrogen Fixation Genes.</title>
        <authorList>
            <person name="Xie J.B."/>
            <person name="Du Z."/>
            <person name="Bai L."/>
            <person name="Tian C."/>
            <person name="Zhang Y."/>
            <person name="Xie J.Y."/>
            <person name="Wang T."/>
            <person name="Liu X."/>
            <person name="Chen X."/>
            <person name="Cheng Q."/>
            <person name="Chen S."/>
            <person name="Li J."/>
        </authorList>
    </citation>
    <scope>NUCLEOTIDE SEQUENCE [LARGE SCALE GENOMIC DNA]</scope>
    <source>
        <strain evidence="10 11">T27</strain>
    </source>
</reference>
<comment type="similarity">
    <text evidence="1">Belongs to the RecJ family.</text>
</comment>
<dbReference type="KEGG" id="psab:PSAB_18140"/>
<keyword evidence="11" id="KW-1185">Reference proteome</keyword>
<evidence type="ECO:0000259" key="7">
    <source>
        <dbReference type="Pfam" id="PF02272"/>
    </source>
</evidence>
<name>X4ZMQ0_9BACL</name>
<dbReference type="Pfam" id="PF10141">
    <property type="entry name" value="ssDNA-exonuc_C"/>
    <property type="match status" value="1"/>
</dbReference>
<evidence type="ECO:0000256" key="4">
    <source>
        <dbReference type="ARBA" id="ARBA00022801"/>
    </source>
</evidence>
<evidence type="ECO:0000256" key="5">
    <source>
        <dbReference type="ARBA" id="ARBA00022839"/>
    </source>
</evidence>
<dbReference type="NCBIfam" id="TIGR00644">
    <property type="entry name" value="recJ"/>
    <property type="match status" value="1"/>
</dbReference>
<dbReference type="RefSeq" id="WP_025336005.1">
    <property type="nucleotide sequence ID" value="NZ_CP004078.1"/>
</dbReference>
<dbReference type="STRING" id="1268072.PSAB_18140"/>
<organism evidence="10 11">
    <name type="scientific">Paenibacillus sabinae T27</name>
    <dbReference type="NCBI Taxonomy" id="1268072"/>
    <lineage>
        <taxon>Bacteria</taxon>
        <taxon>Bacillati</taxon>
        <taxon>Bacillota</taxon>
        <taxon>Bacilli</taxon>
        <taxon>Bacillales</taxon>
        <taxon>Paenibacillaceae</taxon>
        <taxon>Paenibacillus</taxon>
    </lineage>
</organism>
<accession>X4ZMQ0</accession>
<dbReference type="Proteomes" id="UP000019772">
    <property type="component" value="Chromosome"/>
</dbReference>
<dbReference type="SUPFAM" id="SSF64182">
    <property type="entry name" value="DHH phosphoesterases"/>
    <property type="match status" value="1"/>
</dbReference>
<dbReference type="Pfam" id="PF02272">
    <property type="entry name" value="DHHA1"/>
    <property type="match status" value="1"/>
</dbReference>
<sequence length="803" mass="88519">MLHSKTQWQSPAADPVQSRELVRRLSVSPLVASLLVARGMNDPEKAHSFIEGAMEEDHDPFLLKGMKEAVPRIQKAIEEEEHILVYGDYDADGVSSTSLMIHLLRHLGASFDIYIPHRSNEGYGLHNHALDWALQQGVSLVITVDTGISACSQIAYANELGMDVIVTDHHEPPDVLPSAYALINPKLPGCPYPFKGLAGVGVAYKLAQALLDGQVPEEWLEIAAIGTVADLMPLLDENRAIVRRGLASMRRSKYPGIRALLEVSAVRVERVDAVNVAFGLAPRINASGRLDHAGRAVSLLTTEDPAEAERLAEELDLLNKERQMVVDRIVSEAIARLEDRLKDGKLPSIIVLAGEGWNVGVVGIVASKVLERYYRPVIILDINPETGNCKGSARSIPGLDIYAALSSCADMMDHFGGHPAAAGMSLHRDKLDAFAAALEEFASSVLTEEDFVPVVTADGEYTLPDLSLRAAEELELLAPFGMANPLPKFIVRGAVVKETRTMGQGNRHLKLVLQQEGVTVEAVAFGKGELAELLPPGTGVDVLAELSINEWNGSRKAQLMLQDLSVPQPQLFDFRGARDAAGRMGRLLDVLLPQTTGKQELAAAVIRKDRLHERELPEWQGMSFWVYDQYKGISPLDVLPGEGHTGNPVSLLCLLDMPESLQQLDALLQAFPDTQNIALLHSLREERDRLLIPTRDHFKTLYKWLAAIAAEPLPEQEALLRLTRQSRMSLRMLKMMLDVFEELGFIRRERGQVSFVTRPAARDLASSSHFTHLSELAEMERYFSEGSTAELQEWMEARRLGVS</sequence>
<evidence type="ECO:0000259" key="6">
    <source>
        <dbReference type="Pfam" id="PF01368"/>
    </source>
</evidence>
<dbReference type="PANTHER" id="PTHR30255">
    <property type="entry name" value="SINGLE-STRANDED-DNA-SPECIFIC EXONUCLEASE RECJ"/>
    <property type="match status" value="1"/>
</dbReference>
<keyword evidence="4" id="KW-0378">Hydrolase</keyword>
<dbReference type="GO" id="GO:0008409">
    <property type="term" value="F:5'-3' exonuclease activity"/>
    <property type="evidence" value="ECO:0007669"/>
    <property type="project" value="InterPro"/>
</dbReference>
<dbReference type="PATRIC" id="fig|1268072.3.peg.3742"/>
<evidence type="ECO:0000256" key="1">
    <source>
        <dbReference type="ARBA" id="ARBA00005915"/>
    </source>
</evidence>
<dbReference type="eggNOG" id="COG0608">
    <property type="taxonomic scope" value="Bacteria"/>
</dbReference>
<dbReference type="InterPro" id="IPR001667">
    <property type="entry name" value="DDH_dom"/>
</dbReference>
<dbReference type="GO" id="GO:0003676">
    <property type="term" value="F:nucleic acid binding"/>
    <property type="evidence" value="ECO:0007669"/>
    <property type="project" value="InterPro"/>
</dbReference>
<dbReference type="InterPro" id="IPR004610">
    <property type="entry name" value="RecJ"/>
</dbReference>
<dbReference type="Pfam" id="PF17768">
    <property type="entry name" value="RecJ_OB"/>
    <property type="match status" value="1"/>
</dbReference>
<evidence type="ECO:0000256" key="3">
    <source>
        <dbReference type="ARBA" id="ARBA00022722"/>
    </source>
</evidence>
<evidence type="ECO:0000259" key="9">
    <source>
        <dbReference type="Pfam" id="PF17768"/>
    </source>
</evidence>